<dbReference type="KEGG" id="cct:CC1_24690"/>
<dbReference type="AlphaFoldDB" id="D4J9V1"/>
<evidence type="ECO:0000313" key="1">
    <source>
        <dbReference type="EMBL" id="CBK81122.1"/>
    </source>
</evidence>
<evidence type="ECO:0000313" key="2">
    <source>
        <dbReference type="Proteomes" id="UP000008798"/>
    </source>
</evidence>
<dbReference type="HOGENOM" id="CLU_3006439_0_0_9"/>
<organism evidence="1 2">
    <name type="scientific">Coprococcus catus GD/7</name>
    <dbReference type="NCBI Taxonomy" id="717962"/>
    <lineage>
        <taxon>Bacteria</taxon>
        <taxon>Bacillati</taxon>
        <taxon>Bacillota</taxon>
        <taxon>Clostridia</taxon>
        <taxon>Lachnospirales</taxon>
        <taxon>Lachnospiraceae</taxon>
        <taxon>Coprococcus</taxon>
    </lineage>
</organism>
<name>D4J9V1_9FIRM</name>
<reference evidence="1 2" key="1">
    <citation type="submission" date="2010-03" db="EMBL/GenBank/DDBJ databases">
        <title>The genome sequence of Coprococcus catus GD/7.</title>
        <authorList>
            <consortium name="metaHIT consortium -- http://www.metahit.eu/"/>
            <person name="Pajon A."/>
            <person name="Turner K."/>
            <person name="Parkhill J."/>
            <person name="Duncan S."/>
            <person name="Flint H."/>
        </authorList>
    </citation>
    <scope>NUCLEOTIDE SEQUENCE [LARGE SCALE GENOMIC DNA]</scope>
    <source>
        <strain evidence="1 2">GD/7</strain>
    </source>
</reference>
<proteinExistence type="predicted"/>
<dbReference type="Proteomes" id="UP000008798">
    <property type="component" value="Chromosome"/>
</dbReference>
<dbReference type="EMBL" id="FP929038">
    <property type="protein sequence ID" value="CBK81122.1"/>
    <property type="molecule type" value="Genomic_DNA"/>
</dbReference>
<gene>
    <name evidence="1" type="ORF">CC1_24690</name>
</gene>
<sequence length="56" mass="6573">MLTITKKQGLTKNKQLSKMVKNTKNKQRLCMNNIIYDELLVCKIIFKKGMQQIKDS</sequence>
<protein>
    <submittedName>
        <fullName evidence="1">Uncharacterized protein</fullName>
    </submittedName>
</protein>
<reference evidence="1 2" key="2">
    <citation type="submission" date="2010-03" db="EMBL/GenBank/DDBJ databases">
        <authorList>
            <person name="Pajon A."/>
        </authorList>
    </citation>
    <scope>NUCLEOTIDE SEQUENCE [LARGE SCALE GENOMIC DNA]</scope>
    <source>
        <strain evidence="1 2">GD/7</strain>
    </source>
</reference>
<accession>D4J9V1</accession>